<dbReference type="Proteomes" id="UP000009168">
    <property type="component" value="Unassembled WGS sequence"/>
</dbReference>
<dbReference type="KEGG" id="tet:TTHERM_00476760"/>
<proteinExistence type="predicted"/>
<organism evidence="1 2">
    <name type="scientific">Tetrahymena thermophila (strain SB210)</name>
    <dbReference type="NCBI Taxonomy" id="312017"/>
    <lineage>
        <taxon>Eukaryota</taxon>
        <taxon>Sar</taxon>
        <taxon>Alveolata</taxon>
        <taxon>Ciliophora</taxon>
        <taxon>Intramacronucleata</taxon>
        <taxon>Oligohymenophorea</taxon>
        <taxon>Hymenostomatida</taxon>
        <taxon>Tetrahymenina</taxon>
        <taxon>Tetrahymenidae</taxon>
        <taxon>Tetrahymena</taxon>
    </lineage>
</organism>
<dbReference type="EMBL" id="GG662667">
    <property type="protein sequence ID" value="EAR97138.3"/>
    <property type="molecule type" value="Genomic_DNA"/>
</dbReference>
<gene>
    <name evidence="1" type="ORF">TTHERM_00476760</name>
</gene>
<dbReference type="RefSeq" id="XP_001017383.3">
    <property type="nucleotide sequence ID" value="XM_001017383.3"/>
</dbReference>
<keyword evidence="2" id="KW-1185">Reference proteome</keyword>
<evidence type="ECO:0000313" key="2">
    <source>
        <dbReference type="Proteomes" id="UP000009168"/>
    </source>
</evidence>
<dbReference type="AlphaFoldDB" id="I7MEL4"/>
<dbReference type="GeneID" id="7832503"/>
<reference evidence="2" key="1">
    <citation type="journal article" date="2006" name="PLoS Biol.">
        <title>Macronuclear genome sequence of the ciliate Tetrahymena thermophila, a model eukaryote.</title>
        <authorList>
            <person name="Eisen J.A."/>
            <person name="Coyne R.S."/>
            <person name="Wu M."/>
            <person name="Wu D."/>
            <person name="Thiagarajan M."/>
            <person name="Wortman J.R."/>
            <person name="Badger J.H."/>
            <person name="Ren Q."/>
            <person name="Amedeo P."/>
            <person name="Jones K.M."/>
            <person name="Tallon L.J."/>
            <person name="Delcher A.L."/>
            <person name="Salzberg S.L."/>
            <person name="Silva J.C."/>
            <person name="Haas B.J."/>
            <person name="Majoros W.H."/>
            <person name="Farzad M."/>
            <person name="Carlton J.M."/>
            <person name="Smith R.K. Jr."/>
            <person name="Garg J."/>
            <person name="Pearlman R.E."/>
            <person name="Karrer K.M."/>
            <person name="Sun L."/>
            <person name="Manning G."/>
            <person name="Elde N.C."/>
            <person name="Turkewitz A.P."/>
            <person name="Asai D.J."/>
            <person name="Wilkes D.E."/>
            <person name="Wang Y."/>
            <person name="Cai H."/>
            <person name="Collins K."/>
            <person name="Stewart B.A."/>
            <person name="Lee S.R."/>
            <person name="Wilamowska K."/>
            <person name="Weinberg Z."/>
            <person name="Ruzzo W.L."/>
            <person name="Wloga D."/>
            <person name="Gaertig J."/>
            <person name="Frankel J."/>
            <person name="Tsao C.-C."/>
            <person name="Gorovsky M.A."/>
            <person name="Keeling P.J."/>
            <person name="Waller R.F."/>
            <person name="Patron N.J."/>
            <person name="Cherry J.M."/>
            <person name="Stover N.A."/>
            <person name="Krieger C.J."/>
            <person name="del Toro C."/>
            <person name="Ryder H.F."/>
            <person name="Williamson S.C."/>
            <person name="Barbeau R.A."/>
            <person name="Hamilton E.P."/>
            <person name="Orias E."/>
        </authorList>
    </citation>
    <scope>NUCLEOTIDE SEQUENCE [LARGE SCALE GENOMIC DNA]</scope>
    <source>
        <strain evidence="2">SB210</strain>
    </source>
</reference>
<evidence type="ECO:0000313" key="1">
    <source>
        <dbReference type="EMBL" id="EAR97138.3"/>
    </source>
</evidence>
<accession>I7MEL4</accession>
<protein>
    <submittedName>
        <fullName evidence="1">Uncharacterized protein</fullName>
    </submittedName>
</protein>
<sequence length="160" mass="18994">MTIKINQNPKVSFLAQKSKKIYKSTKHTKKASYLTVNENKFNQISQVSKHHLYLNDLITNLNPDELISIISQFDQLTIQEVSPYNYIAQYQKKVMDFDFNEETDELFEVYNDITIVIKFEIKQIIECSTRYTILFQNLSKQYDIEYQNLKSDLIQNIISF</sequence>
<dbReference type="InParanoid" id="I7MEL4"/>
<name>I7MEL4_TETTS</name>